<keyword evidence="2" id="KW-1185">Reference proteome</keyword>
<proteinExistence type="predicted"/>
<accession>A0A163GH48</accession>
<dbReference type="RefSeq" id="WP_063477474.1">
    <property type="nucleotide sequence ID" value="NZ_JBCMWP010000019.1"/>
</dbReference>
<dbReference type="Proteomes" id="UP000076796">
    <property type="component" value="Unassembled WGS sequence"/>
</dbReference>
<gene>
    <name evidence="1" type="ORF">AWU65_03040</name>
</gene>
<sequence>MPLTWVDPAILVQYRGLTVYYTYKNDDINNQSEVWFSLNDDGTDAFDVRDLPVPDYISEMDYKKIVMNAIDQGNLAEYIALLEKGSLQTLIIPSVWTDLEFHLLLAFADKYNNYIKQANRENENLTGWRPVMMDEFYDTYFRTYLIDLLV</sequence>
<dbReference type="EMBL" id="LWMH01000001">
    <property type="protein sequence ID" value="KZS44970.1"/>
    <property type="molecule type" value="Genomic_DNA"/>
</dbReference>
<dbReference type="OrthoDB" id="8453544at2"/>
<evidence type="ECO:0000313" key="2">
    <source>
        <dbReference type="Proteomes" id="UP000076796"/>
    </source>
</evidence>
<evidence type="ECO:0000313" key="1">
    <source>
        <dbReference type="EMBL" id="KZS44970.1"/>
    </source>
</evidence>
<comment type="caution">
    <text evidence="1">The sequence shown here is derived from an EMBL/GenBank/DDBJ whole genome shotgun (WGS) entry which is preliminary data.</text>
</comment>
<organism evidence="1 2">
    <name type="scientific">Paenibacillus glucanolyticus</name>
    <dbReference type="NCBI Taxonomy" id="59843"/>
    <lineage>
        <taxon>Bacteria</taxon>
        <taxon>Bacillati</taxon>
        <taxon>Bacillota</taxon>
        <taxon>Bacilli</taxon>
        <taxon>Bacillales</taxon>
        <taxon>Paenibacillaceae</taxon>
        <taxon>Paenibacillus</taxon>
    </lineage>
</organism>
<name>A0A163GH48_9BACL</name>
<dbReference type="AlphaFoldDB" id="A0A163GH48"/>
<protein>
    <submittedName>
        <fullName evidence="1">Uncharacterized protein</fullName>
    </submittedName>
</protein>
<reference evidence="1" key="1">
    <citation type="journal article" date="2016" name="Genome Announc.">
        <title>Draft genomes of two strains of Paenibacillus glucanolyticus with capability to degrade lignocellulose.</title>
        <authorList>
            <person name="Mathews S.L."/>
            <person name="Pawlak J."/>
            <person name="Grunden A.M."/>
        </authorList>
    </citation>
    <scope>NUCLEOTIDE SEQUENCE [LARGE SCALE GENOMIC DNA]</scope>
    <source>
        <strain evidence="1">SLM1</strain>
    </source>
</reference>